<accession>A0A370TXF1</accession>
<sequence length="126" mass="13485">MSPCKASLGGVADNVDNPQPTNNFALQLQAPPPYNRCTTAMDHQSGPVESIELSDMEPGRPLRTAPLAPGPVTTTHYYTNYGGCYYLPPPIVVASVAFGAFGMGWFVYAFRVSLASYILPDCATLP</sequence>
<proteinExistence type="predicted"/>
<keyword evidence="3" id="KW-1185">Reference proteome</keyword>
<organism evidence="2 3">
    <name type="scientific">Venustampulla echinocandica</name>
    <dbReference type="NCBI Taxonomy" id="2656787"/>
    <lineage>
        <taxon>Eukaryota</taxon>
        <taxon>Fungi</taxon>
        <taxon>Dikarya</taxon>
        <taxon>Ascomycota</taxon>
        <taxon>Pezizomycotina</taxon>
        <taxon>Leotiomycetes</taxon>
        <taxon>Helotiales</taxon>
        <taxon>Pleuroascaceae</taxon>
        <taxon>Venustampulla</taxon>
    </lineage>
</organism>
<comment type="caution">
    <text evidence="2">The sequence shown here is derived from an EMBL/GenBank/DDBJ whole genome shotgun (WGS) entry which is preliminary data.</text>
</comment>
<keyword evidence="1" id="KW-1133">Transmembrane helix</keyword>
<gene>
    <name evidence="2" type="ORF">BP5553_00190</name>
</gene>
<evidence type="ECO:0008006" key="4">
    <source>
        <dbReference type="Google" id="ProtNLM"/>
    </source>
</evidence>
<dbReference type="EMBL" id="NPIC01000001">
    <property type="protein sequence ID" value="RDL40211.1"/>
    <property type="molecule type" value="Genomic_DNA"/>
</dbReference>
<dbReference type="RefSeq" id="XP_031872867.1">
    <property type="nucleotide sequence ID" value="XM_032008813.1"/>
</dbReference>
<reference evidence="2 3" key="1">
    <citation type="journal article" date="2018" name="IMA Fungus">
        <title>IMA Genome-F 9: Draft genome sequence of Annulohypoxylon stygium, Aspergillus mulundensis, Berkeleyomyces basicola (syn. Thielaviopsis basicola), Ceratocystis smalleyi, two Cercospora beticola strains, Coleophoma cylindrospora, Fusarium fracticaudum, Phialophora cf. hyalina, and Morchella septimelata.</title>
        <authorList>
            <person name="Wingfield B.D."/>
            <person name="Bills G.F."/>
            <person name="Dong Y."/>
            <person name="Huang W."/>
            <person name="Nel W.J."/>
            <person name="Swalarsk-Parry B.S."/>
            <person name="Vaghefi N."/>
            <person name="Wilken P.M."/>
            <person name="An Z."/>
            <person name="de Beer Z.W."/>
            <person name="De Vos L."/>
            <person name="Chen L."/>
            <person name="Duong T.A."/>
            <person name="Gao Y."/>
            <person name="Hammerbacher A."/>
            <person name="Kikkert J.R."/>
            <person name="Li Y."/>
            <person name="Li H."/>
            <person name="Li K."/>
            <person name="Li Q."/>
            <person name="Liu X."/>
            <person name="Ma X."/>
            <person name="Naidoo K."/>
            <person name="Pethybridge S.J."/>
            <person name="Sun J."/>
            <person name="Steenkamp E.T."/>
            <person name="van der Nest M.A."/>
            <person name="van Wyk S."/>
            <person name="Wingfield M.J."/>
            <person name="Xiong C."/>
            <person name="Yue Q."/>
            <person name="Zhang X."/>
        </authorList>
    </citation>
    <scope>NUCLEOTIDE SEQUENCE [LARGE SCALE GENOMIC DNA]</scope>
    <source>
        <strain evidence="2 3">BP 5553</strain>
    </source>
</reference>
<name>A0A370TXF1_9HELO</name>
<dbReference type="Proteomes" id="UP000254866">
    <property type="component" value="Unassembled WGS sequence"/>
</dbReference>
<evidence type="ECO:0000313" key="2">
    <source>
        <dbReference type="EMBL" id="RDL40211.1"/>
    </source>
</evidence>
<evidence type="ECO:0000256" key="1">
    <source>
        <dbReference type="SAM" id="Phobius"/>
    </source>
</evidence>
<keyword evidence="1" id="KW-0472">Membrane</keyword>
<evidence type="ECO:0000313" key="3">
    <source>
        <dbReference type="Proteomes" id="UP000254866"/>
    </source>
</evidence>
<dbReference type="GeneID" id="43593039"/>
<keyword evidence="1" id="KW-0812">Transmembrane</keyword>
<dbReference type="AlphaFoldDB" id="A0A370TXF1"/>
<protein>
    <recommendedName>
        <fullName evidence="4">Transmembrane protein</fullName>
    </recommendedName>
</protein>
<feature type="transmembrane region" description="Helical" evidence="1">
    <location>
        <begin position="91"/>
        <end position="110"/>
    </location>
</feature>